<dbReference type="AlphaFoldDB" id="A0A4Z0P299"/>
<name>A0A4Z0P299_9BACT</name>
<evidence type="ECO:0000313" key="3">
    <source>
        <dbReference type="Proteomes" id="UP000298337"/>
    </source>
</evidence>
<gene>
    <name evidence="2" type="ORF">EU556_19775</name>
</gene>
<dbReference type="RefSeq" id="WP_135435855.1">
    <property type="nucleotide sequence ID" value="NZ_SRLA01000004.1"/>
</dbReference>
<proteinExistence type="predicted"/>
<keyword evidence="1" id="KW-0472">Membrane</keyword>
<organism evidence="2 3">
    <name type="scientific">Hymenobacter fodinae</name>
    <dbReference type="NCBI Taxonomy" id="2510796"/>
    <lineage>
        <taxon>Bacteria</taxon>
        <taxon>Pseudomonadati</taxon>
        <taxon>Bacteroidota</taxon>
        <taxon>Cytophagia</taxon>
        <taxon>Cytophagales</taxon>
        <taxon>Hymenobacteraceae</taxon>
        <taxon>Hymenobacter</taxon>
    </lineage>
</organism>
<keyword evidence="1" id="KW-1133">Transmembrane helix</keyword>
<evidence type="ECO:0000313" key="2">
    <source>
        <dbReference type="EMBL" id="TGE05542.1"/>
    </source>
</evidence>
<dbReference type="Proteomes" id="UP000298337">
    <property type="component" value="Unassembled WGS sequence"/>
</dbReference>
<sequence>MLDEIKARLSLPTPAFWKKVQKRTAAASAAFTTLTVTVATISDKLPPVLPTILACAAALFGGIAAICSLAVDDASQITPAVEPEEKMVTPNL</sequence>
<accession>A0A4Z0P299</accession>
<evidence type="ECO:0000256" key="1">
    <source>
        <dbReference type="SAM" id="Phobius"/>
    </source>
</evidence>
<protein>
    <submittedName>
        <fullName evidence="2">Uncharacterized protein</fullName>
    </submittedName>
</protein>
<feature type="transmembrane region" description="Helical" evidence="1">
    <location>
        <begin position="48"/>
        <end position="71"/>
    </location>
</feature>
<comment type="caution">
    <text evidence="2">The sequence shown here is derived from an EMBL/GenBank/DDBJ whole genome shotgun (WGS) entry which is preliminary data.</text>
</comment>
<dbReference type="EMBL" id="SRLA01000004">
    <property type="protein sequence ID" value="TGE05542.1"/>
    <property type="molecule type" value="Genomic_DNA"/>
</dbReference>
<keyword evidence="1" id="KW-0812">Transmembrane</keyword>
<feature type="transmembrane region" description="Helical" evidence="1">
    <location>
        <begin position="24"/>
        <end position="42"/>
    </location>
</feature>
<keyword evidence="3" id="KW-1185">Reference proteome</keyword>
<reference evidence="2 3" key="1">
    <citation type="submission" date="2019-04" db="EMBL/GenBank/DDBJ databases">
        <authorList>
            <person name="Feng G."/>
            <person name="Zhang J."/>
            <person name="Zhu H."/>
        </authorList>
    </citation>
    <scope>NUCLEOTIDE SEQUENCE [LARGE SCALE GENOMIC DNA]</scope>
    <source>
        <strain evidence="2 3">92R-1</strain>
    </source>
</reference>